<evidence type="ECO:0000313" key="2">
    <source>
        <dbReference type="Proteomes" id="UP001247754"/>
    </source>
</evidence>
<dbReference type="Proteomes" id="UP001247754">
    <property type="component" value="Unassembled WGS sequence"/>
</dbReference>
<comment type="caution">
    <text evidence="1">The sequence shown here is derived from an EMBL/GenBank/DDBJ whole genome shotgun (WGS) entry which is preliminary data.</text>
</comment>
<gene>
    <name evidence="1" type="ORF">RGD00_21495</name>
</gene>
<protein>
    <submittedName>
        <fullName evidence="1">Uncharacterized protein</fullName>
    </submittedName>
</protein>
<proteinExistence type="predicted"/>
<evidence type="ECO:0000313" key="1">
    <source>
        <dbReference type="EMBL" id="MDR5655189.1"/>
    </source>
</evidence>
<keyword evidence="2" id="KW-1185">Reference proteome</keyword>
<organism evidence="1 2">
    <name type="scientific">Ruixingdingia sedimenti</name>
    <dbReference type="NCBI Taxonomy" id="3073604"/>
    <lineage>
        <taxon>Bacteria</taxon>
        <taxon>Pseudomonadati</taxon>
        <taxon>Pseudomonadota</taxon>
        <taxon>Alphaproteobacteria</taxon>
        <taxon>Rhodobacterales</taxon>
        <taxon>Paracoccaceae</taxon>
        <taxon>Ruixingdingia</taxon>
    </lineage>
</organism>
<reference evidence="1 2" key="1">
    <citation type="submission" date="2023-09" db="EMBL/GenBank/DDBJ databases">
        <title>Xinfangfangia sedmenti sp. nov., isolated the sedment.</title>
        <authorList>
            <person name="Xu L."/>
        </authorList>
    </citation>
    <scope>NUCLEOTIDE SEQUENCE [LARGE SCALE GENOMIC DNA]</scope>
    <source>
        <strain evidence="1 2">LG-4</strain>
    </source>
</reference>
<dbReference type="RefSeq" id="WP_310459297.1">
    <property type="nucleotide sequence ID" value="NZ_JAVKPH010000051.1"/>
</dbReference>
<dbReference type="EMBL" id="JAVKPH010000051">
    <property type="protein sequence ID" value="MDR5655189.1"/>
    <property type="molecule type" value="Genomic_DNA"/>
</dbReference>
<sequence>MSLCRRDERHTTGCDASGKKVDEALRVITTRGQHKEQTMLEIPEYHSMKAIGCTGAMIAVSVSIDGNTRMTPTIQMQPDVVARLVEACLSGSIDFMSFDEHPERLTGISLNREDRMPTVSLTARSLREKDGFPQDWKIADPRNVGATPWDGQMKCPDLRLSS</sequence>
<accession>A0ABU1FE65</accession>
<name>A0ABU1FE65_9RHOB</name>